<protein>
    <recommendedName>
        <fullName evidence="1">HD/PDEase domain-containing protein</fullName>
    </recommendedName>
</protein>
<dbReference type="Gene3D" id="1.10.472.50">
    <property type="entry name" value="HD-domain/PDEase-like"/>
    <property type="match status" value="1"/>
</dbReference>
<gene>
    <name evidence="2" type="ORF">EV146_109290</name>
</gene>
<dbReference type="PANTHER" id="PTHR33594:SF1">
    <property type="entry name" value="HD_PDEASE DOMAIN-CONTAINING PROTEIN"/>
    <property type="match status" value="1"/>
</dbReference>
<dbReference type="Proteomes" id="UP000295689">
    <property type="component" value="Unassembled WGS sequence"/>
</dbReference>
<name>A0A4V2RD18_9BACI</name>
<feature type="domain" description="HD/PDEase" evidence="1">
    <location>
        <begin position="20"/>
        <end position="135"/>
    </location>
</feature>
<sequence>MNEILRTTEAFVREHFDKEGTGHDWHHIDRVRRNALLILEKEGTGNRFVVEMAALLHDVPDEKLNKTEEAGWKKLEDFINKLGLTESTVQHIVDCIESVSFKGGRVIQLNSLEAKIVQDADRLDALGAIGIARTFAFGGKKGQPLFDPEIVVRDKMTLTQYRTEKSSSIHHFYEKLLKIKDLLNTEAARQIAEQRHEFMSAFLEQFYREWNGQA</sequence>
<accession>A0A4V2RD18</accession>
<evidence type="ECO:0000259" key="1">
    <source>
        <dbReference type="SMART" id="SM00471"/>
    </source>
</evidence>
<dbReference type="CDD" id="cd00077">
    <property type="entry name" value="HDc"/>
    <property type="match status" value="1"/>
</dbReference>
<dbReference type="Pfam" id="PF01966">
    <property type="entry name" value="HD"/>
    <property type="match status" value="1"/>
</dbReference>
<dbReference type="SUPFAM" id="SSF109604">
    <property type="entry name" value="HD-domain/PDEase-like"/>
    <property type="match status" value="1"/>
</dbReference>
<dbReference type="InterPro" id="IPR003607">
    <property type="entry name" value="HD/PDEase_dom"/>
</dbReference>
<organism evidence="2 3">
    <name type="scientific">Mesobacillus foraminis</name>
    <dbReference type="NCBI Taxonomy" id="279826"/>
    <lineage>
        <taxon>Bacteria</taxon>
        <taxon>Bacillati</taxon>
        <taxon>Bacillota</taxon>
        <taxon>Bacilli</taxon>
        <taxon>Bacillales</taxon>
        <taxon>Bacillaceae</taxon>
        <taxon>Mesobacillus</taxon>
    </lineage>
</organism>
<evidence type="ECO:0000313" key="3">
    <source>
        <dbReference type="Proteomes" id="UP000295689"/>
    </source>
</evidence>
<dbReference type="AlphaFoldDB" id="A0A4V2RD18"/>
<dbReference type="InterPro" id="IPR006674">
    <property type="entry name" value="HD_domain"/>
</dbReference>
<dbReference type="Gene3D" id="1.20.58.1910">
    <property type="match status" value="1"/>
</dbReference>
<dbReference type="PANTHER" id="PTHR33594">
    <property type="entry name" value="SUPERFAMILY HYDROLASE, PUTATIVE (AFU_ORTHOLOGUE AFUA_1G03035)-RELATED"/>
    <property type="match status" value="1"/>
</dbReference>
<comment type="caution">
    <text evidence="2">The sequence shown here is derived from an EMBL/GenBank/DDBJ whole genome shotgun (WGS) entry which is preliminary data.</text>
</comment>
<dbReference type="EMBL" id="SLVV01000009">
    <property type="protein sequence ID" value="TCN23130.1"/>
    <property type="molecule type" value="Genomic_DNA"/>
</dbReference>
<reference evidence="2 3" key="1">
    <citation type="journal article" date="2015" name="Stand. Genomic Sci.">
        <title>Genomic Encyclopedia of Bacterial and Archaeal Type Strains, Phase III: the genomes of soil and plant-associated and newly described type strains.</title>
        <authorList>
            <person name="Whitman W.B."/>
            <person name="Woyke T."/>
            <person name="Klenk H.P."/>
            <person name="Zhou Y."/>
            <person name="Lilburn T.G."/>
            <person name="Beck B.J."/>
            <person name="De Vos P."/>
            <person name="Vandamme P."/>
            <person name="Eisen J.A."/>
            <person name="Garrity G."/>
            <person name="Hugenholtz P."/>
            <person name="Kyrpides N.C."/>
        </authorList>
    </citation>
    <scope>NUCLEOTIDE SEQUENCE [LARGE SCALE GENOMIC DNA]</scope>
    <source>
        <strain evidence="2 3">CV53</strain>
    </source>
</reference>
<proteinExistence type="predicted"/>
<evidence type="ECO:0000313" key="2">
    <source>
        <dbReference type="EMBL" id="TCN23130.1"/>
    </source>
</evidence>
<keyword evidence="3" id="KW-1185">Reference proteome</keyword>
<dbReference type="SMART" id="SM00471">
    <property type="entry name" value="HDc"/>
    <property type="match status" value="1"/>
</dbReference>